<dbReference type="SUPFAM" id="SSF52540">
    <property type="entry name" value="P-loop containing nucleoside triphosphate hydrolases"/>
    <property type="match status" value="1"/>
</dbReference>
<reference evidence="3 4" key="1">
    <citation type="submission" date="2020-12" db="EMBL/GenBank/DDBJ databases">
        <title>Draft genome sequences of nine environmental bacterial isolates colonizing plastic.</title>
        <authorList>
            <person name="Borre I."/>
            <person name="Sonnenschein E.C."/>
        </authorList>
    </citation>
    <scope>NUCLEOTIDE SEQUENCE [LARGE SCALE GENOMIC DNA]</scope>
    <source>
        <strain evidence="3 4">IB30</strain>
    </source>
</reference>
<evidence type="ECO:0000313" key="4">
    <source>
        <dbReference type="Proteomes" id="UP000649232"/>
    </source>
</evidence>
<evidence type="ECO:0000256" key="1">
    <source>
        <dbReference type="SAM" id="MobiDB-lite"/>
    </source>
</evidence>
<dbReference type="InterPro" id="IPR049945">
    <property type="entry name" value="AAA_22"/>
</dbReference>
<dbReference type="GO" id="GO:0005524">
    <property type="term" value="F:ATP binding"/>
    <property type="evidence" value="ECO:0007669"/>
    <property type="project" value="UniProtKB-KW"/>
</dbReference>
<organism evidence="3 4">
    <name type="scientific">Paraglaciecola chathamensis</name>
    <dbReference type="NCBI Taxonomy" id="368405"/>
    <lineage>
        <taxon>Bacteria</taxon>
        <taxon>Pseudomonadati</taxon>
        <taxon>Pseudomonadota</taxon>
        <taxon>Gammaproteobacteria</taxon>
        <taxon>Alteromonadales</taxon>
        <taxon>Alteromonadaceae</taxon>
        <taxon>Paraglaciecola</taxon>
    </lineage>
</organism>
<keyword evidence="3" id="KW-0547">Nucleotide-binding</keyword>
<dbReference type="RefSeq" id="WP_198825041.1">
    <property type="nucleotide sequence ID" value="NZ_JAEILT010000019.1"/>
</dbReference>
<dbReference type="Gene3D" id="3.40.50.300">
    <property type="entry name" value="P-loop containing nucleotide triphosphate hydrolases"/>
    <property type="match status" value="1"/>
</dbReference>
<feature type="domain" description="ORC1/DEAH AAA+ ATPase" evidence="2">
    <location>
        <begin position="142"/>
        <end position="282"/>
    </location>
</feature>
<keyword evidence="3" id="KW-0067">ATP-binding</keyword>
<protein>
    <submittedName>
        <fullName evidence="3">ATP-binding protein</fullName>
    </submittedName>
</protein>
<comment type="caution">
    <text evidence="3">The sequence shown here is derived from an EMBL/GenBank/DDBJ whole genome shotgun (WGS) entry which is preliminary data.</text>
</comment>
<evidence type="ECO:0000313" key="3">
    <source>
        <dbReference type="EMBL" id="MBJ2137452.1"/>
    </source>
</evidence>
<evidence type="ECO:0000259" key="2">
    <source>
        <dbReference type="Pfam" id="PF13401"/>
    </source>
</evidence>
<feature type="region of interest" description="Disordered" evidence="1">
    <location>
        <begin position="497"/>
        <end position="530"/>
    </location>
</feature>
<dbReference type="EMBL" id="JAEILT010000019">
    <property type="protein sequence ID" value="MBJ2137452.1"/>
    <property type="molecule type" value="Genomic_DNA"/>
</dbReference>
<proteinExistence type="predicted"/>
<gene>
    <name evidence="3" type="ORF">JEU11_13405</name>
</gene>
<sequence>MEQMELMMTSKIEGSVTAVYKETDVPSYEGNPLIECLPNLGEIKEVLDKLSCYPSSVLRSSPAHTRAAEMIAEISNMFIALPQHYELAEFIDSKIKQGYISRNPRLKLSAQMLQSNYEDMLNGSVPPANQIGCNYKAPVAAAIYGPPGTGKSISEQRVLSLYPQVIVHDTLGITQITYLYINFPHNSSLKVLCKNFFDALNIALKKPDTVWLERRESVESMLAKIQSVVVRFNIGILIIDEFQSWRSKTKDSDLVIGFLVSLINTVKLPVVFSGTPAAKGRLESNLALARRVIGFDEWDPLKTQSDSDSESKQLWAYFSQKLWQYQYLNRPSVPLSPEISDVWFDCSQGILDIAIKLYIQVQLRAIKSQKEEISVELFHRVYQDDFKPIHSIMNALRSKNPELIAEYADLPHQQIVLKIASLNKSIIESNKASVIETMEPVVQALLDCLIQFGYEKKVAQPAVEAVFSEHPSLNKKSLLPLVIKLLDDADKNDITSSKRVKKSKKQCIPPQFDETSQSNHFSKLVGENTE</sequence>
<dbReference type="Proteomes" id="UP000649232">
    <property type="component" value="Unassembled WGS sequence"/>
</dbReference>
<accession>A0ABS0WG44</accession>
<dbReference type="Pfam" id="PF13401">
    <property type="entry name" value="AAA_22"/>
    <property type="match status" value="1"/>
</dbReference>
<name>A0ABS0WG44_9ALTE</name>
<dbReference type="InterPro" id="IPR027417">
    <property type="entry name" value="P-loop_NTPase"/>
</dbReference>